<dbReference type="InterPro" id="IPR011761">
    <property type="entry name" value="ATP-grasp"/>
</dbReference>
<keyword evidence="11 15" id="KW-0133">Cell shape</keyword>
<protein>
    <recommendedName>
        <fullName evidence="6 15">D-alanine--D-alanine ligase</fullName>
        <ecNumber evidence="6 15">6.3.2.4</ecNumber>
    </recommendedName>
    <alternativeName>
        <fullName evidence="15">D-Ala-D-Ala ligase</fullName>
    </alternativeName>
    <alternativeName>
        <fullName evidence="15">D-alanylalanine synthetase</fullName>
    </alternativeName>
</protein>
<evidence type="ECO:0000256" key="2">
    <source>
        <dbReference type="ARBA" id="ARBA00001946"/>
    </source>
</evidence>
<keyword evidence="9 16" id="KW-0547">Nucleotide-binding</keyword>
<evidence type="ECO:0000256" key="3">
    <source>
        <dbReference type="ARBA" id="ARBA00003921"/>
    </source>
</evidence>
<dbReference type="SUPFAM" id="SSF56059">
    <property type="entry name" value="Glutathione synthetase ATP-binding domain-like"/>
    <property type="match status" value="1"/>
</dbReference>
<keyword evidence="10 16" id="KW-0067">ATP-binding</keyword>
<dbReference type="RefSeq" id="WP_382420059.1">
    <property type="nucleotide sequence ID" value="NZ_JBHSCW010000001.1"/>
</dbReference>
<dbReference type="Gene3D" id="3.30.1490.20">
    <property type="entry name" value="ATP-grasp fold, A domain"/>
    <property type="match status" value="1"/>
</dbReference>
<evidence type="ECO:0000256" key="13">
    <source>
        <dbReference type="ARBA" id="ARBA00023316"/>
    </source>
</evidence>
<dbReference type="NCBIfam" id="NF002378">
    <property type="entry name" value="PRK01372.1"/>
    <property type="match status" value="1"/>
</dbReference>
<dbReference type="PANTHER" id="PTHR23132">
    <property type="entry name" value="D-ALANINE--D-ALANINE LIGASE"/>
    <property type="match status" value="1"/>
</dbReference>
<dbReference type="Proteomes" id="UP001595799">
    <property type="component" value="Unassembled WGS sequence"/>
</dbReference>
<comment type="subcellular location">
    <subcellularLocation>
        <location evidence="4 15">Cytoplasm</location>
    </subcellularLocation>
</comment>
<organism evidence="18 19">
    <name type="scientific">Fodinicurvata halophila</name>
    <dbReference type="NCBI Taxonomy" id="1419723"/>
    <lineage>
        <taxon>Bacteria</taxon>
        <taxon>Pseudomonadati</taxon>
        <taxon>Pseudomonadota</taxon>
        <taxon>Alphaproteobacteria</taxon>
        <taxon>Rhodospirillales</taxon>
        <taxon>Rhodovibrionaceae</taxon>
        <taxon>Fodinicurvata</taxon>
    </lineage>
</organism>
<dbReference type="InterPro" id="IPR013815">
    <property type="entry name" value="ATP_grasp_subdomain_1"/>
</dbReference>
<dbReference type="PANTHER" id="PTHR23132:SF23">
    <property type="entry name" value="D-ALANINE--D-ALANINE LIGASE B"/>
    <property type="match status" value="1"/>
</dbReference>
<evidence type="ECO:0000256" key="16">
    <source>
        <dbReference type="PROSITE-ProRule" id="PRU00409"/>
    </source>
</evidence>
<evidence type="ECO:0000256" key="12">
    <source>
        <dbReference type="ARBA" id="ARBA00022984"/>
    </source>
</evidence>
<evidence type="ECO:0000256" key="9">
    <source>
        <dbReference type="ARBA" id="ARBA00022741"/>
    </source>
</evidence>
<dbReference type="Gene3D" id="3.40.50.20">
    <property type="match status" value="1"/>
</dbReference>
<evidence type="ECO:0000256" key="11">
    <source>
        <dbReference type="ARBA" id="ARBA00022960"/>
    </source>
</evidence>
<dbReference type="InterPro" id="IPR011095">
    <property type="entry name" value="Dala_Dala_lig_C"/>
</dbReference>
<dbReference type="InterPro" id="IPR000291">
    <property type="entry name" value="D-Ala_lig_Van_CS"/>
</dbReference>
<evidence type="ECO:0000256" key="5">
    <source>
        <dbReference type="ARBA" id="ARBA00010871"/>
    </source>
</evidence>
<comment type="cofactor">
    <cofactor evidence="2">
        <name>Mg(2+)</name>
        <dbReference type="ChEBI" id="CHEBI:18420"/>
    </cofactor>
</comment>
<feature type="domain" description="ATP-grasp" evidence="17">
    <location>
        <begin position="104"/>
        <end position="303"/>
    </location>
</feature>
<evidence type="ECO:0000256" key="1">
    <source>
        <dbReference type="ARBA" id="ARBA00001936"/>
    </source>
</evidence>
<evidence type="ECO:0000256" key="8">
    <source>
        <dbReference type="ARBA" id="ARBA00022598"/>
    </source>
</evidence>
<evidence type="ECO:0000313" key="19">
    <source>
        <dbReference type="Proteomes" id="UP001595799"/>
    </source>
</evidence>
<keyword evidence="8 15" id="KW-0436">Ligase</keyword>
<evidence type="ECO:0000256" key="15">
    <source>
        <dbReference type="HAMAP-Rule" id="MF_00047"/>
    </source>
</evidence>
<evidence type="ECO:0000256" key="10">
    <source>
        <dbReference type="ARBA" id="ARBA00022840"/>
    </source>
</evidence>
<dbReference type="PIRSF" id="PIRSF039102">
    <property type="entry name" value="Ddl/VanB"/>
    <property type="match status" value="1"/>
</dbReference>
<dbReference type="HAMAP" id="MF_00047">
    <property type="entry name" value="Dala_Dala_lig"/>
    <property type="match status" value="1"/>
</dbReference>
<dbReference type="Gene3D" id="3.30.470.20">
    <property type="entry name" value="ATP-grasp fold, B domain"/>
    <property type="match status" value="1"/>
</dbReference>
<dbReference type="SUPFAM" id="SSF52440">
    <property type="entry name" value="PreATP-grasp domain"/>
    <property type="match status" value="1"/>
</dbReference>
<comment type="catalytic activity">
    <reaction evidence="14 15">
        <text>2 D-alanine + ATP = D-alanyl-D-alanine + ADP + phosphate + H(+)</text>
        <dbReference type="Rhea" id="RHEA:11224"/>
        <dbReference type="ChEBI" id="CHEBI:15378"/>
        <dbReference type="ChEBI" id="CHEBI:30616"/>
        <dbReference type="ChEBI" id="CHEBI:43474"/>
        <dbReference type="ChEBI" id="CHEBI:57416"/>
        <dbReference type="ChEBI" id="CHEBI:57822"/>
        <dbReference type="ChEBI" id="CHEBI:456216"/>
        <dbReference type="EC" id="6.3.2.4"/>
    </reaction>
</comment>
<dbReference type="EC" id="6.3.2.4" evidence="6 15"/>
<evidence type="ECO:0000256" key="14">
    <source>
        <dbReference type="ARBA" id="ARBA00047614"/>
    </source>
</evidence>
<comment type="caution">
    <text evidence="18">The sequence shown here is derived from an EMBL/GenBank/DDBJ whole genome shotgun (WGS) entry which is preliminary data.</text>
</comment>
<evidence type="ECO:0000259" key="17">
    <source>
        <dbReference type="PROSITE" id="PS50975"/>
    </source>
</evidence>
<name>A0ABV8UFI4_9PROT</name>
<evidence type="ECO:0000313" key="18">
    <source>
        <dbReference type="EMBL" id="MFC4350019.1"/>
    </source>
</evidence>
<evidence type="ECO:0000256" key="6">
    <source>
        <dbReference type="ARBA" id="ARBA00012216"/>
    </source>
</evidence>
<dbReference type="InterPro" id="IPR011127">
    <property type="entry name" value="Dala_Dala_lig_N"/>
</dbReference>
<evidence type="ECO:0000256" key="7">
    <source>
        <dbReference type="ARBA" id="ARBA00022490"/>
    </source>
</evidence>
<dbReference type="InterPro" id="IPR005905">
    <property type="entry name" value="D_ala_D_ala"/>
</dbReference>
<comment type="pathway">
    <text evidence="15">Cell wall biogenesis; peptidoglycan biosynthesis.</text>
</comment>
<dbReference type="NCBIfam" id="TIGR01205">
    <property type="entry name" value="D_ala_D_alaTIGR"/>
    <property type="match status" value="1"/>
</dbReference>
<accession>A0ABV8UFI4</accession>
<reference evidence="19" key="1">
    <citation type="journal article" date="2019" name="Int. J. Syst. Evol. Microbiol.">
        <title>The Global Catalogue of Microorganisms (GCM) 10K type strain sequencing project: providing services to taxonomists for standard genome sequencing and annotation.</title>
        <authorList>
            <consortium name="The Broad Institute Genomics Platform"/>
            <consortium name="The Broad Institute Genome Sequencing Center for Infectious Disease"/>
            <person name="Wu L."/>
            <person name="Ma J."/>
        </authorList>
    </citation>
    <scope>NUCLEOTIDE SEQUENCE [LARGE SCALE GENOMIC DNA]</scope>
    <source>
        <strain evidence="19">CECT 8472</strain>
    </source>
</reference>
<sequence length="308" mass="33379">MTPLRILVLYGGPSVEREVSLVSGEACAEALRSLGHEVELFDFTGDAVALVEALETRPAVVFNALHGRYGEDGCIQGLLDLMRIPYSHSGRLASALAMDKAAAKQVLEAAGLRCPGGAVMARENVLGGDPLPRPYVVKPVCEGSSMGVVIVRHGDNDLPFTHDDWPFGEAVLVEPYIQGRELTVSVMEDHALAVTELRPRQGFYDYTAKYTEGKTDHILPAPVSSRIYEAAMAQAVAAHKALGCRGVSRADFRYDEEQDSEEDNGLYLLEVNTQPGMTPLSLVPEQAAHLGLPFAELVQWMVEQASCD</sequence>
<dbReference type="EMBL" id="JBHSCW010000001">
    <property type="protein sequence ID" value="MFC4350019.1"/>
    <property type="molecule type" value="Genomic_DNA"/>
</dbReference>
<keyword evidence="19" id="KW-1185">Reference proteome</keyword>
<dbReference type="PROSITE" id="PS50975">
    <property type="entry name" value="ATP_GRASP"/>
    <property type="match status" value="1"/>
</dbReference>
<dbReference type="PROSITE" id="PS00843">
    <property type="entry name" value="DALA_DALA_LIGASE_1"/>
    <property type="match status" value="1"/>
</dbReference>
<comment type="cofactor">
    <cofactor evidence="1">
        <name>Mn(2+)</name>
        <dbReference type="ChEBI" id="CHEBI:29035"/>
    </cofactor>
</comment>
<keyword evidence="7 15" id="KW-0963">Cytoplasm</keyword>
<comment type="similarity">
    <text evidence="5 15">Belongs to the D-alanine--D-alanine ligase family.</text>
</comment>
<gene>
    <name evidence="15" type="primary">ddl</name>
    <name evidence="18" type="ORF">ACFOW6_00535</name>
</gene>
<evidence type="ECO:0000256" key="4">
    <source>
        <dbReference type="ARBA" id="ARBA00004496"/>
    </source>
</evidence>
<dbReference type="Pfam" id="PF07478">
    <property type="entry name" value="Dala_Dala_lig_C"/>
    <property type="match status" value="1"/>
</dbReference>
<keyword evidence="13 15" id="KW-0961">Cell wall biogenesis/degradation</keyword>
<dbReference type="GO" id="GO:0008716">
    <property type="term" value="F:D-alanine-D-alanine ligase activity"/>
    <property type="evidence" value="ECO:0007669"/>
    <property type="project" value="UniProtKB-EC"/>
</dbReference>
<comment type="function">
    <text evidence="3 15">Cell wall formation.</text>
</comment>
<dbReference type="Pfam" id="PF01820">
    <property type="entry name" value="Dala_Dala_lig_N"/>
    <property type="match status" value="1"/>
</dbReference>
<proteinExistence type="inferred from homology"/>
<keyword evidence="12 15" id="KW-0573">Peptidoglycan synthesis</keyword>
<dbReference type="InterPro" id="IPR016185">
    <property type="entry name" value="PreATP-grasp_dom_sf"/>
</dbReference>